<feature type="domain" description="AB hydrolase-1" evidence="1">
    <location>
        <begin position="168"/>
        <end position="402"/>
    </location>
</feature>
<dbReference type="GO" id="GO:0016787">
    <property type="term" value="F:hydrolase activity"/>
    <property type="evidence" value="ECO:0007669"/>
    <property type="project" value="UniProtKB-KW"/>
</dbReference>
<dbReference type="Proteomes" id="UP001210380">
    <property type="component" value="Unassembled WGS sequence"/>
</dbReference>
<reference evidence="2 3" key="1">
    <citation type="submission" date="2022-11" db="EMBL/GenBank/DDBJ databases">
        <title>Draft genome sequence of Saccharopolyspora sp. WRP15-2 isolated from rhizosphere soils of wild rice in Thailand.</title>
        <authorList>
            <person name="Duangmal K."/>
            <person name="Kammanee S."/>
            <person name="Muangham S."/>
        </authorList>
    </citation>
    <scope>NUCLEOTIDE SEQUENCE [LARGE SCALE GENOMIC DNA]</scope>
    <source>
        <strain evidence="2 3">WRP15-2</strain>
    </source>
</reference>
<evidence type="ECO:0000313" key="3">
    <source>
        <dbReference type="Proteomes" id="UP001210380"/>
    </source>
</evidence>
<dbReference type="Gene3D" id="3.40.50.1820">
    <property type="entry name" value="alpha/beta hydrolase"/>
    <property type="match status" value="1"/>
</dbReference>
<accession>A0ABT4V0K4</accession>
<dbReference type="InterPro" id="IPR000073">
    <property type="entry name" value="AB_hydrolase_1"/>
</dbReference>
<name>A0ABT4V0K4_9PSEU</name>
<organism evidence="2 3">
    <name type="scientific">Saccharopolyspora oryzae</name>
    <dbReference type="NCBI Taxonomy" id="2997343"/>
    <lineage>
        <taxon>Bacteria</taxon>
        <taxon>Bacillati</taxon>
        <taxon>Actinomycetota</taxon>
        <taxon>Actinomycetes</taxon>
        <taxon>Pseudonocardiales</taxon>
        <taxon>Pseudonocardiaceae</taxon>
        <taxon>Saccharopolyspora</taxon>
    </lineage>
</organism>
<dbReference type="Pfam" id="PF12697">
    <property type="entry name" value="Abhydrolase_6"/>
    <property type="match status" value="1"/>
</dbReference>
<protein>
    <submittedName>
        <fullName evidence="2">Alpha/beta hydrolase</fullName>
    </submittedName>
</protein>
<dbReference type="PANTHER" id="PTHR43194">
    <property type="entry name" value="HYDROLASE ALPHA/BETA FOLD FAMILY"/>
    <property type="match status" value="1"/>
</dbReference>
<sequence length="420" mass="45382">MSTAWNDADLERWMDACREDRELSALATATTVTFGIRAGEQNALFGFSSGQLVEPTSAADFELVAAPADWSRFFQAVPPPAYQNFFGMLMRVPGAHVEGSELAMVQHAHLVRRVLELGRAAISGRPATPAAAHPVRSKADLEPGYVRISVRGEPVEIFYEAAGEGQDVLLLHTAGADSRQYHDLMADTSLTSRCRLIAFDLPGHGRSDLLPGVPPGGYALTTDQYATTVLAVIDALGLTAPIVSGSSMGGEICLELAHRAPDVVGGVIACEASDRVPGRKVSWAKHPLVNESVFVPEWVYGLMAPQSPEHYRRKVWWGYSQGGFGTFAGDIDFYSGDWDGRDRVGEIDTARCPVVMMTGEYDYSCTPEMSEATARKISGAVFWTMPDLGHFPMAENPPLFADHFAKALDHLGRAAPGPGE</sequence>
<keyword evidence="3" id="KW-1185">Reference proteome</keyword>
<dbReference type="InterPro" id="IPR050228">
    <property type="entry name" value="Carboxylesterase_BioH"/>
</dbReference>
<evidence type="ECO:0000259" key="1">
    <source>
        <dbReference type="Pfam" id="PF12697"/>
    </source>
</evidence>
<dbReference type="EMBL" id="JAQGLA010000029">
    <property type="protein sequence ID" value="MDA3627503.1"/>
    <property type="molecule type" value="Genomic_DNA"/>
</dbReference>
<dbReference type="RefSeq" id="WP_270950180.1">
    <property type="nucleotide sequence ID" value="NZ_JAQGLA010000029.1"/>
</dbReference>
<dbReference type="InterPro" id="IPR029058">
    <property type="entry name" value="AB_hydrolase_fold"/>
</dbReference>
<evidence type="ECO:0000313" key="2">
    <source>
        <dbReference type="EMBL" id="MDA3627503.1"/>
    </source>
</evidence>
<comment type="caution">
    <text evidence="2">The sequence shown here is derived from an EMBL/GenBank/DDBJ whole genome shotgun (WGS) entry which is preliminary data.</text>
</comment>
<dbReference type="PANTHER" id="PTHR43194:SF2">
    <property type="entry name" value="PEROXISOMAL MEMBRANE PROTEIN LPX1"/>
    <property type="match status" value="1"/>
</dbReference>
<dbReference type="SUPFAM" id="SSF53474">
    <property type="entry name" value="alpha/beta-Hydrolases"/>
    <property type="match status" value="1"/>
</dbReference>
<keyword evidence="2" id="KW-0378">Hydrolase</keyword>
<gene>
    <name evidence="2" type="ORF">OU415_18820</name>
</gene>
<proteinExistence type="predicted"/>